<evidence type="ECO:0000256" key="6">
    <source>
        <dbReference type="ARBA" id="ARBA00023242"/>
    </source>
</evidence>
<dbReference type="OrthoDB" id="10254700at2759"/>
<dbReference type="GO" id="GO:0003677">
    <property type="term" value="F:DNA binding"/>
    <property type="evidence" value="ECO:0007669"/>
    <property type="project" value="InterPro"/>
</dbReference>
<dbReference type="Pfam" id="PF08542">
    <property type="entry name" value="Rep_fac_C"/>
    <property type="match status" value="1"/>
</dbReference>
<dbReference type="Proteomes" id="UP000194236">
    <property type="component" value="Unassembled WGS sequence"/>
</dbReference>
<dbReference type="Gene3D" id="3.40.50.300">
    <property type="entry name" value="P-loop containing nucleotide triphosphate hydrolases"/>
    <property type="match status" value="1"/>
</dbReference>
<dbReference type="GO" id="GO:0005634">
    <property type="term" value="C:nucleus"/>
    <property type="evidence" value="ECO:0007669"/>
    <property type="project" value="UniProtKB-SubCell"/>
</dbReference>
<dbReference type="InterPro" id="IPR027417">
    <property type="entry name" value="P-loop_NTPase"/>
</dbReference>
<keyword evidence="3" id="KW-0235">DNA replication</keyword>
<keyword evidence="5" id="KW-0067">ATP-binding</keyword>
<feature type="domain" description="ATPase AAA-type core" evidence="8">
    <location>
        <begin position="51"/>
        <end position="132"/>
    </location>
</feature>
<evidence type="ECO:0000256" key="1">
    <source>
        <dbReference type="ARBA" id="ARBA00004123"/>
    </source>
</evidence>
<dbReference type="SUPFAM" id="SSF48019">
    <property type="entry name" value="post-AAA+ oligomerization domain-like"/>
    <property type="match status" value="1"/>
</dbReference>
<keyword evidence="4" id="KW-0547">Nucleotide-binding</keyword>
<evidence type="ECO:0000259" key="9">
    <source>
        <dbReference type="Pfam" id="PF08542"/>
    </source>
</evidence>
<dbReference type="GO" id="GO:0006281">
    <property type="term" value="P:DNA repair"/>
    <property type="evidence" value="ECO:0007669"/>
    <property type="project" value="TreeGrafter"/>
</dbReference>
<comment type="subcellular location">
    <subcellularLocation>
        <location evidence="1">Nucleus</location>
    </subcellularLocation>
</comment>
<evidence type="ECO:0000256" key="5">
    <source>
        <dbReference type="ARBA" id="ARBA00022840"/>
    </source>
</evidence>
<dbReference type="InterPro" id="IPR008921">
    <property type="entry name" value="DNA_pol3_clamp-load_cplx_C"/>
</dbReference>
<evidence type="ECO:0000313" key="11">
    <source>
        <dbReference type="Proteomes" id="UP000194236"/>
    </source>
</evidence>
<comment type="similarity">
    <text evidence="2">Belongs to the activator 1 small subunits family.</text>
</comment>
<evidence type="ECO:0000256" key="4">
    <source>
        <dbReference type="ARBA" id="ARBA00022741"/>
    </source>
</evidence>
<keyword evidence="11" id="KW-1185">Reference proteome</keyword>
<dbReference type="SUPFAM" id="SSF52540">
    <property type="entry name" value="P-loop containing nucleoside triphosphate hydrolases"/>
    <property type="match status" value="1"/>
</dbReference>
<proteinExistence type="inferred from homology"/>
<dbReference type="PANTHER" id="PTHR11669:SF9">
    <property type="entry name" value="REPLICATION FACTOR C SUBUNIT 5"/>
    <property type="match status" value="1"/>
</dbReference>
<evidence type="ECO:0000313" key="10">
    <source>
        <dbReference type="EMBL" id="OTF81153.1"/>
    </source>
</evidence>
<dbReference type="GO" id="GO:0005663">
    <property type="term" value="C:DNA replication factor C complex"/>
    <property type="evidence" value="ECO:0007669"/>
    <property type="project" value="TreeGrafter"/>
</dbReference>
<dbReference type="GO" id="GO:0016887">
    <property type="term" value="F:ATP hydrolysis activity"/>
    <property type="evidence" value="ECO:0007669"/>
    <property type="project" value="InterPro"/>
</dbReference>
<dbReference type="GO" id="GO:0003689">
    <property type="term" value="F:DNA clamp loader activity"/>
    <property type="evidence" value="ECO:0007669"/>
    <property type="project" value="TreeGrafter"/>
</dbReference>
<dbReference type="InterPro" id="IPR013748">
    <property type="entry name" value="Rep_factorC_C"/>
</dbReference>
<evidence type="ECO:0000256" key="3">
    <source>
        <dbReference type="ARBA" id="ARBA00022705"/>
    </source>
</evidence>
<dbReference type="InterPro" id="IPR047854">
    <property type="entry name" value="RFC_lid"/>
</dbReference>
<gene>
    <name evidence="10" type="ORF">BLA29_000532</name>
</gene>
<dbReference type="GO" id="GO:0005524">
    <property type="term" value="F:ATP binding"/>
    <property type="evidence" value="ECO:0007669"/>
    <property type="project" value="UniProtKB-KW"/>
</dbReference>
<feature type="domain" description="Replication factor C C-terminal" evidence="9">
    <location>
        <begin position="198"/>
        <end position="285"/>
    </location>
</feature>
<protein>
    <recommendedName>
        <fullName evidence="7">Activator 1 subunit 5</fullName>
    </recommendedName>
</protein>
<dbReference type="EMBL" id="MUJZ01015060">
    <property type="protein sequence ID" value="OTF81153.1"/>
    <property type="molecule type" value="Genomic_DNA"/>
</dbReference>
<reference evidence="10 11" key="1">
    <citation type="submission" date="2017-03" db="EMBL/GenBank/DDBJ databases">
        <title>Genome Survey of Euroglyphus maynei.</title>
        <authorList>
            <person name="Arlian L.G."/>
            <person name="Morgan M.S."/>
            <person name="Rider S.D."/>
        </authorList>
    </citation>
    <scope>NUCLEOTIDE SEQUENCE [LARGE SCALE GENOMIC DNA]</scope>
    <source>
        <strain evidence="10">Arlian Lab</strain>
        <tissue evidence="10">Whole body</tissue>
    </source>
</reference>
<dbReference type="FunFam" id="1.20.272.10:FF:000004">
    <property type="entry name" value="Replication factor C subunit 5"/>
    <property type="match status" value="1"/>
</dbReference>
<dbReference type="AlphaFoldDB" id="A0A1Y3BMW7"/>
<dbReference type="InterPro" id="IPR003959">
    <property type="entry name" value="ATPase_AAA_core"/>
</dbReference>
<comment type="caution">
    <text evidence="10">The sequence shown here is derived from an EMBL/GenBank/DDBJ whole genome shotgun (WGS) entry which is preliminary data.</text>
</comment>
<evidence type="ECO:0000256" key="2">
    <source>
        <dbReference type="ARBA" id="ARBA00005378"/>
    </source>
</evidence>
<dbReference type="Gene3D" id="1.20.272.10">
    <property type="match status" value="1"/>
</dbReference>
<organism evidence="10 11">
    <name type="scientific">Euroglyphus maynei</name>
    <name type="common">Mayne's house dust mite</name>
    <dbReference type="NCBI Taxonomy" id="6958"/>
    <lineage>
        <taxon>Eukaryota</taxon>
        <taxon>Metazoa</taxon>
        <taxon>Ecdysozoa</taxon>
        <taxon>Arthropoda</taxon>
        <taxon>Chelicerata</taxon>
        <taxon>Arachnida</taxon>
        <taxon>Acari</taxon>
        <taxon>Acariformes</taxon>
        <taxon>Sarcoptiformes</taxon>
        <taxon>Astigmata</taxon>
        <taxon>Psoroptidia</taxon>
        <taxon>Analgoidea</taxon>
        <taxon>Pyroglyphidae</taxon>
        <taxon>Pyroglyphinae</taxon>
        <taxon>Euroglyphus</taxon>
    </lineage>
</organism>
<dbReference type="Gene3D" id="1.10.8.60">
    <property type="match status" value="1"/>
</dbReference>
<name>A0A1Y3BMW7_EURMA</name>
<dbReference type="Pfam" id="PF00004">
    <property type="entry name" value="AAA"/>
    <property type="match status" value="1"/>
</dbReference>
<dbReference type="CDD" id="cd18140">
    <property type="entry name" value="HLD_clamp_RFC"/>
    <property type="match status" value="1"/>
</dbReference>
<evidence type="ECO:0000259" key="8">
    <source>
        <dbReference type="Pfam" id="PF00004"/>
    </source>
</evidence>
<evidence type="ECO:0000256" key="7">
    <source>
        <dbReference type="ARBA" id="ARBA00080380"/>
    </source>
</evidence>
<dbReference type="InterPro" id="IPR050238">
    <property type="entry name" value="DNA_Rep/Repair_Clamp_Loader"/>
</dbReference>
<dbReference type="PANTHER" id="PTHR11669">
    <property type="entry name" value="REPLICATION FACTOR C / DNA POLYMERASE III GAMMA-TAU SUBUNIT"/>
    <property type="match status" value="1"/>
</dbReference>
<sequence length="296" mass="33863">MVQVNNNGKNGIHWVEKYRPKTLDDLLNASDDRGIGIVRGPIQTFASTRLMFNQKAFKLIILDEADAMTQDAQNALRRSKSQWIEMKFPKLIFLLTVIEKYTSNVRFCFICNYLNKIIPAIQSRCTKFRFAPLGSDQIKHRLDYIVEQETIDITDDGKNALIELSGGDMRRVLNILQSTSTAFRIVDEENVYKCCGFPTKVEIQSILQWITEDNFSKIYSNILNMQRENGYSLIDILRGLHEQVLKIEFPASIKLDLMDKMADIEVNLCAGGGVEKVQLAALIAAFQCFPELNYFK</sequence>
<keyword evidence="6" id="KW-0539">Nucleus</keyword>
<accession>A0A1Y3BMW7</accession>
<dbReference type="GO" id="GO:0006261">
    <property type="term" value="P:DNA-templated DNA replication"/>
    <property type="evidence" value="ECO:0007669"/>
    <property type="project" value="TreeGrafter"/>
</dbReference>
<dbReference type="FunFam" id="1.10.8.60:FF:000028">
    <property type="entry name" value="Replication factor C subunit 5"/>
    <property type="match status" value="1"/>
</dbReference>